<sequence length="248" mass="27053">MADSGTTSFSKDSLNSHLIPNLPPSMYYIPSFITPSEEQSLLQKIPSNRWVQLSNRRLQAHPVRLTANNTLLASSPLPNWLVNPVVERIHALGVFDDAKGVNHCLVNEYEPGQGIMAHEDGPAYHPVVATVSLGGSTVLDITPKPQSDSSFCQNDEAGDETPPRTYRIFQEPRSLLLTTSTAYTSTLHGIAEVSSDEDLNASSVANWDLLGQKPEGGSRERTTRVSLTFREVLKVAKVGGKLFGKTRG</sequence>
<dbReference type="OrthoDB" id="412814at2759"/>
<comment type="similarity">
    <text evidence="2">Belongs to the alkB family.</text>
</comment>
<name>F9X8D0_ZYMTI</name>
<dbReference type="SUPFAM" id="SSF51197">
    <property type="entry name" value="Clavaminate synthase-like"/>
    <property type="match status" value="1"/>
</dbReference>
<keyword evidence="4" id="KW-0223">Dioxygenase</keyword>
<dbReference type="Proteomes" id="UP000008062">
    <property type="component" value="Chromosome 4"/>
</dbReference>
<evidence type="ECO:0000256" key="6">
    <source>
        <dbReference type="ARBA" id="ARBA00023004"/>
    </source>
</evidence>
<evidence type="ECO:0000256" key="2">
    <source>
        <dbReference type="ARBA" id="ARBA00007879"/>
    </source>
</evidence>
<dbReference type="GO" id="GO:0005634">
    <property type="term" value="C:nucleus"/>
    <property type="evidence" value="ECO:0007669"/>
    <property type="project" value="UniProtKB-SubCell"/>
</dbReference>
<evidence type="ECO:0000256" key="1">
    <source>
        <dbReference type="ARBA" id="ARBA00004123"/>
    </source>
</evidence>
<evidence type="ECO:0000256" key="5">
    <source>
        <dbReference type="ARBA" id="ARBA00023002"/>
    </source>
</evidence>
<dbReference type="RefSeq" id="XP_003852920.1">
    <property type="nucleotide sequence ID" value="XM_003852872.1"/>
</dbReference>
<protein>
    <recommendedName>
        <fullName evidence="8">Fe2OG dioxygenase domain-containing protein</fullName>
    </recommendedName>
</protein>
<evidence type="ECO:0000256" key="7">
    <source>
        <dbReference type="ARBA" id="ARBA00023242"/>
    </source>
</evidence>
<dbReference type="GO" id="GO:0046872">
    <property type="term" value="F:metal ion binding"/>
    <property type="evidence" value="ECO:0007669"/>
    <property type="project" value="UniProtKB-KW"/>
</dbReference>
<comment type="subcellular location">
    <subcellularLocation>
        <location evidence="1">Nucleus</location>
    </subcellularLocation>
</comment>
<keyword evidence="10" id="KW-1185">Reference proteome</keyword>
<dbReference type="InterPro" id="IPR037151">
    <property type="entry name" value="AlkB-like_sf"/>
</dbReference>
<reference evidence="9 10" key="1">
    <citation type="journal article" date="2011" name="PLoS Genet.">
        <title>Finished genome of the fungal wheat pathogen Mycosphaerella graminicola reveals dispensome structure, chromosome plasticity, and stealth pathogenesis.</title>
        <authorList>
            <person name="Goodwin S.B."/>
            <person name="Ben M'barek S."/>
            <person name="Dhillon B."/>
            <person name="Wittenberg A.H.J."/>
            <person name="Crane C.F."/>
            <person name="Hane J.K."/>
            <person name="Foster A.J."/>
            <person name="Van der Lee T.A.J."/>
            <person name="Grimwood J."/>
            <person name="Aerts A."/>
            <person name="Antoniw J."/>
            <person name="Bailey A."/>
            <person name="Bluhm B."/>
            <person name="Bowler J."/>
            <person name="Bristow J."/>
            <person name="van der Burgt A."/>
            <person name="Canto-Canche B."/>
            <person name="Churchill A.C.L."/>
            <person name="Conde-Ferraez L."/>
            <person name="Cools H.J."/>
            <person name="Coutinho P.M."/>
            <person name="Csukai M."/>
            <person name="Dehal P."/>
            <person name="De Wit P."/>
            <person name="Donzelli B."/>
            <person name="van de Geest H.C."/>
            <person name="van Ham R.C.H.J."/>
            <person name="Hammond-Kosack K.E."/>
            <person name="Henrissat B."/>
            <person name="Kilian A."/>
            <person name="Kobayashi A.K."/>
            <person name="Koopmann E."/>
            <person name="Kourmpetis Y."/>
            <person name="Kuzniar A."/>
            <person name="Lindquist E."/>
            <person name="Lombard V."/>
            <person name="Maliepaard C."/>
            <person name="Martins N."/>
            <person name="Mehrabi R."/>
            <person name="Nap J.P.H."/>
            <person name="Ponomarenko A."/>
            <person name="Rudd J.J."/>
            <person name="Salamov A."/>
            <person name="Schmutz J."/>
            <person name="Schouten H.J."/>
            <person name="Shapiro H."/>
            <person name="Stergiopoulos I."/>
            <person name="Torriani S.F.F."/>
            <person name="Tu H."/>
            <person name="de Vries R.P."/>
            <person name="Waalwijk C."/>
            <person name="Ware S.B."/>
            <person name="Wiebenga A."/>
            <person name="Zwiers L.-H."/>
            <person name="Oliver R.P."/>
            <person name="Grigoriev I.V."/>
            <person name="Kema G.H.J."/>
        </authorList>
    </citation>
    <scope>NUCLEOTIDE SEQUENCE [LARGE SCALE GENOMIC DNA]</scope>
    <source>
        <strain evidence="10">CBS 115943 / IPO323</strain>
    </source>
</reference>
<evidence type="ECO:0000313" key="9">
    <source>
        <dbReference type="EMBL" id="EGP87896.1"/>
    </source>
</evidence>
<feature type="domain" description="Fe2OG dioxygenase" evidence="8">
    <location>
        <begin position="100"/>
        <end position="233"/>
    </location>
</feature>
<evidence type="ECO:0000259" key="8">
    <source>
        <dbReference type="PROSITE" id="PS51471"/>
    </source>
</evidence>
<dbReference type="GeneID" id="13397241"/>
<gene>
    <name evidence="9" type="ORF">MYCGRDRAFT_40933</name>
</gene>
<dbReference type="PANTHER" id="PTHR46030">
    <property type="entry name" value="ALPHA-KETOGLUTARATE-DEPENDENT DIOXYGENASE ALKB HOMOLOG 6"/>
    <property type="match status" value="1"/>
</dbReference>
<dbReference type="InterPro" id="IPR027450">
    <property type="entry name" value="AlkB-like"/>
</dbReference>
<dbReference type="EMBL" id="CM001199">
    <property type="protein sequence ID" value="EGP87896.1"/>
    <property type="molecule type" value="Genomic_DNA"/>
</dbReference>
<keyword evidence="6" id="KW-0408">Iron</keyword>
<dbReference type="InParanoid" id="F9X8D0"/>
<evidence type="ECO:0000256" key="4">
    <source>
        <dbReference type="ARBA" id="ARBA00022964"/>
    </source>
</evidence>
<evidence type="ECO:0000313" key="10">
    <source>
        <dbReference type="Proteomes" id="UP000008062"/>
    </source>
</evidence>
<evidence type="ECO:0000256" key="3">
    <source>
        <dbReference type="ARBA" id="ARBA00022723"/>
    </source>
</evidence>
<dbReference type="AlphaFoldDB" id="F9X8D0"/>
<keyword evidence="5" id="KW-0560">Oxidoreductase</keyword>
<dbReference type="InterPro" id="IPR005123">
    <property type="entry name" value="Oxoglu/Fe-dep_dioxygenase_dom"/>
</dbReference>
<dbReference type="eggNOG" id="KOG3200">
    <property type="taxonomic scope" value="Eukaryota"/>
</dbReference>
<proteinExistence type="inferred from homology"/>
<dbReference type="PROSITE" id="PS51471">
    <property type="entry name" value="FE2OG_OXY"/>
    <property type="match status" value="1"/>
</dbReference>
<dbReference type="Pfam" id="PF13532">
    <property type="entry name" value="2OG-FeII_Oxy_2"/>
    <property type="match status" value="1"/>
</dbReference>
<keyword evidence="7" id="KW-0539">Nucleus</keyword>
<dbReference type="STRING" id="336722.F9X8D0"/>
<accession>F9X8D0</accession>
<dbReference type="KEGG" id="ztr:MYCGRDRAFT_40933"/>
<organism evidence="9 10">
    <name type="scientific">Zymoseptoria tritici (strain CBS 115943 / IPO323)</name>
    <name type="common">Speckled leaf blotch fungus</name>
    <name type="synonym">Septoria tritici</name>
    <dbReference type="NCBI Taxonomy" id="336722"/>
    <lineage>
        <taxon>Eukaryota</taxon>
        <taxon>Fungi</taxon>
        <taxon>Dikarya</taxon>
        <taxon>Ascomycota</taxon>
        <taxon>Pezizomycotina</taxon>
        <taxon>Dothideomycetes</taxon>
        <taxon>Dothideomycetidae</taxon>
        <taxon>Mycosphaerellales</taxon>
        <taxon>Mycosphaerellaceae</taxon>
        <taxon>Zymoseptoria</taxon>
    </lineage>
</organism>
<dbReference type="HOGENOM" id="CLU_059836_0_0_1"/>
<dbReference type="Gene3D" id="2.60.120.590">
    <property type="entry name" value="Alpha-ketoglutarate-dependent dioxygenase AlkB-like"/>
    <property type="match status" value="1"/>
</dbReference>
<dbReference type="GO" id="GO:0051213">
    <property type="term" value="F:dioxygenase activity"/>
    <property type="evidence" value="ECO:0007669"/>
    <property type="project" value="UniProtKB-KW"/>
</dbReference>
<dbReference type="PANTHER" id="PTHR46030:SF1">
    <property type="entry name" value="ALPHA-KETOGLUTARATE-DEPENDENT DIOXYGENASE ALKB HOMOLOG 6"/>
    <property type="match status" value="1"/>
</dbReference>
<dbReference type="InterPro" id="IPR032862">
    <property type="entry name" value="ALKBH6"/>
</dbReference>
<dbReference type="OMA" id="KSPKTKW"/>
<keyword evidence="3" id="KW-0479">Metal-binding</keyword>